<evidence type="ECO:0000256" key="1">
    <source>
        <dbReference type="SAM" id="Phobius"/>
    </source>
</evidence>
<keyword evidence="1" id="KW-0812">Transmembrane</keyword>
<reference evidence="2" key="1">
    <citation type="submission" date="2018-05" db="EMBL/GenBank/DDBJ databases">
        <authorList>
            <person name="Lanie J.A."/>
            <person name="Ng W.-L."/>
            <person name="Kazmierczak K.M."/>
            <person name="Andrzejewski T.M."/>
            <person name="Davidsen T.M."/>
            <person name="Wayne K.J."/>
            <person name="Tettelin H."/>
            <person name="Glass J.I."/>
            <person name="Rusch D."/>
            <person name="Podicherti R."/>
            <person name="Tsui H.-C.T."/>
            <person name="Winkler M.E."/>
        </authorList>
    </citation>
    <scope>NUCLEOTIDE SEQUENCE</scope>
</reference>
<sequence length="111" mass="12303">MKYSFTSIGKVLTIVIYPVLIYFIFTVLATTDLFVANLLLLVPTLVNGVLLFSFGRTLVYPPTVIEKIAGTMTKNLGGNEVLYCKNVTVVWCLFFTLNGSMALFLAFFSSL</sequence>
<name>A0A381WCZ9_9ZZZZ</name>
<protein>
    <submittedName>
        <fullName evidence="2">Uncharacterized protein</fullName>
    </submittedName>
</protein>
<dbReference type="EMBL" id="UINC01011295">
    <property type="protein sequence ID" value="SVA49908.1"/>
    <property type="molecule type" value="Genomic_DNA"/>
</dbReference>
<feature type="non-terminal residue" evidence="2">
    <location>
        <position position="1"/>
    </location>
</feature>
<keyword evidence="1" id="KW-1133">Transmembrane helix</keyword>
<feature type="transmembrane region" description="Helical" evidence="1">
    <location>
        <begin position="34"/>
        <end position="54"/>
    </location>
</feature>
<feature type="transmembrane region" description="Helical" evidence="1">
    <location>
        <begin position="89"/>
        <end position="108"/>
    </location>
</feature>
<keyword evidence="1" id="KW-0472">Membrane</keyword>
<feature type="non-terminal residue" evidence="2">
    <location>
        <position position="111"/>
    </location>
</feature>
<accession>A0A381WCZ9</accession>
<dbReference type="AlphaFoldDB" id="A0A381WCZ9"/>
<gene>
    <name evidence="2" type="ORF">METZ01_LOCUS102762</name>
</gene>
<organism evidence="2">
    <name type="scientific">marine metagenome</name>
    <dbReference type="NCBI Taxonomy" id="408172"/>
    <lineage>
        <taxon>unclassified sequences</taxon>
        <taxon>metagenomes</taxon>
        <taxon>ecological metagenomes</taxon>
    </lineage>
</organism>
<proteinExistence type="predicted"/>
<feature type="transmembrane region" description="Helical" evidence="1">
    <location>
        <begin position="7"/>
        <end position="28"/>
    </location>
</feature>
<evidence type="ECO:0000313" key="2">
    <source>
        <dbReference type="EMBL" id="SVA49908.1"/>
    </source>
</evidence>